<feature type="transmembrane region" description="Helical" evidence="5">
    <location>
        <begin position="1001"/>
        <end position="1019"/>
    </location>
</feature>
<evidence type="ECO:0000256" key="4">
    <source>
        <dbReference type="ARBA" id="ARBA00023136"/>
    </source>
</evidence>
<evidence type="ECO:0000256" key="1">
    <source>
        <dbReference type="ARBA" id="ARBA00004370"/>
    </source>
</evidence>
<feature type="transmembrane region" description="Helical" evidence="5">
    <location>
        <begin position="753"/>
        <end position="774"/>
    </location>
</feature>
<dbReference type="GO" id="GO:0016020">
    <property type="term" value="C:membrane"/>
    <property type="evidence" value="ECO:0007669"/>
    <property type="project" value="UniProtKB-SubCell"/>
</dbReference>
<gene>
    <name evidence="7" type="ORF">BSTOLATCC_MIC22429</name>
</gene>
<keyword evidence="3 5" id="KW-1133">Transmembrane helix</keyword>
<evidence type="ECO:0000256" key="2">
    <source>
        <dbReference type="ARBA" id="ARBA00022692"/>
    </source>
</evidence>
<dbReference type="InterPro" id="IPR028082">
    <property type="entry name" value="Peripla_BP_I"/>
</dbReference>
<keyword evidence="4 5" id="KW-0472">Membrane</keyword>
<feature type="transmembrane region" description="Helical" evidence="5">
    <location>
        <begin position="888"/>
        <end position="909"/>
    </location>
</feature>
<dbReference type="InterPro" id="IPR001828">
    <property type="entry name" value="ANF_lig-bd_rcpt"/>
</dbReference>
<feature type="transmembrane region" description="Helical" evidence="5">
    <location>
        <begin position="1058"/>
        <end position="1078"/>
    </location>
</feature>
<name>A0AAU9J1F1_9CILI</name>
<evidence type="ECO:0000313" key="8">
    <source>
        <dbReference type="Proteomes" id="UP001162131"/>
    </source>
</evidence>
<dbReference type="Gene3D" id="3.40.50.2300">
    <property type="match status" value="3"/>
</dbReference>
<accession>A0AAU9J1F1</accession>
<reference evidence="7" key="1">
    <citation type="submission" date="2021-09" db="EMBL/GenBank/DDBJ databases">
        <authorList>
            <consortium name="AG Swart"/>
            <person name="Singh M."/>
            <person name="Singh A."/>
            <person name="Seah K."/>
            <person name="Emmerich C."/>
        </authorList>
    </citation>
    <scope>NUCLEOTIDE SEQUENCE</scope>
    <source>
        <strain evidence="7">ATCC30299</strain>
    </source>
</reference>
<dbReference type="Pfam" id="PF01094">
    <property type="entry name" value="ANF_receptor"/>
    <property type="match status" value="1"/>
</dbReference>
<evidence type="ECO:0000256" key="5">
    <source>
        <dbReference type="SAM" id="Phobius"/>
    </source>
</evidence>
<sequence>MFKFITVSSSLEILLIHPDDSDNDFIIANNISIFELSKKTFSSADLHECWFSNIRTCVEEYPNAGIFLDLSIESTTQYLLAQICQNLDAIHLVIQATLKYWDRWTYSITTSLKDQMAAFFALSSYHNWSQGSVFFNEENYQIKEKFLEFSTDFKISMIESLTSVNDLVRREISKLGVNLYYVFVHPSDAIILQDSLINHKLLVSGNGIIYTQASSYGCNYDGALIVTEADYEYYSTLLEYIEDLIINTIGFITKNTPTGSIQEVKLFLESLMPSHYSKRNFSLVNIQNGKRAKVGSITNNQITIFSKIIFPGNTTLIPKSAKKMLNFSISAGTTNPGSQSSMTQKLGSMGAYALVQKINEGNDLLPNFNMNLFSFDCGVTLYNANFAKTCFRQDFDKIGLAHLTSYGSLMAIGTMKTFFFLNITVPSIGSTNGDPSLSSVKNYPMYVRVVSSVTYNEGIVLIKALGWKKAAILYENSSWGISIYTISIKTAKSVDLEFINPENLRAVPPILDRNSIRNYKYLFQSVIDSHAMLFIMVFQCPMCNYALELFYDLGLRKGDIVVYSHNPDPLDFISTADSYLYKRKEIGCSMTRLVMPVWLGEVGQDALKRIWSTYNTRPTTLSCYYFDSAYLLAHALDYMINRGQDYTDPINAMQAIRNQRFLSCSGYVLIEQNPNDRLFDAYQFDQVTLNQTTGNLSINIAGYLKPFSTQLIYILNPLIYPDGTMKKPSDLRNVNDDCPFPKNKIKTFAKGRGLLFGICFTSAFIAGIVTIVIKKKLWNFAIIELLEPEASFQDFIVAATIFIESFQFASMGPDFSVLSTLLYSLTQLTTIDLENFIKFEKGMFWIIVNIVFCGIWLWVLLCIVILLRLHEKYDNLWVFRNLGLLGENLMPILGNLCFIPFISICLDIFQCDQSIGDNFTESFLSKDCYCFCWKEEHLTYAIISFICLLAYQPLAVLFRPLWQELQLMLHVKALPLYLMVKSIAQIALIVLNKTIKRTNALSHGITFIFIMSLYVWYILVFKAFNYGRFNLWQALSLIAVIWLAFLSTFILVAHGNTIVYFLLLIIGWIFIGVFGIFVQKKKYPSLLFKKKVRNEYALFRFAFNFRSSIYSIDELYE</sequence>
<evidence type="ECO:0000256" key="3">
    <source>
        <dbReference type="ARBA" id="ARBA00022989"/>
    </source>
</evidence>
<dbReference type="EMBL" id="CAJZBQ010000021">
    <property type="protein sequence ID" value="CAG9319079.1"/>
    <property type="molecule type" value="Genomic_DNA"/>
</dbReference>
<organism evidence="7 8">
    <name type="scientific">Blepharisma stoltei</name>
    <dbReference type="NCBI Taxonomy" id="1481888"/>
    <lineage>
        <taxon>Eukaryota</taxon>
        <taxon>Sar</taxon>
        <taxon>Alveolata</taxon>
        <taxon>Ciliophora</taxon>
        <taxon>Postciliodesmatophora</taxon>
        <taxon>Heterotrichea</taxon>
        <taxon>Heterotrichida</taxon>
        <taxon>Blepharismidae</taxon>
        <taxon>Blepharisma</taxon>
    </lineage>
</organism>
<protein>
    <recommendedName>
        <fullName evidence="6">Receptor ligand binding region domain-containing protein</fullName>
    </recommendedName>
</protein>
<feature type="transmembrane region" description="Helical" evidence="5">
    <location>
        <begin position="941"/>
        <end position="962"/>
    </location>
</feature>
<evidence type="ECO:0000259" key="6">
    <source>
        <dbReference type="Pfam" id="PF01094"/>
    </source>
</evidence>
<feature type="transmembrane region" description="Helical" evidence="5">
    <location>
        <begin position="1031"/>
        <end position="1052"/>
    </location>
</feature>
<feature type="domain" description="Receptor ligand binding region" evidence="6">
    <location>
        <begin position="424"/>
        <end position="672"/>
    </location>
</feature>
<proteinExistence type="predicted"/>
<comment type="subcellular location">
    <subcellularLocation>
        <location evidence="1">Membrane</location>
    </subcellularLocation>
</comment>
<dbReference type="Proteomes" id="UP001162131">
    <property type="component" value="Unassembled WGS sequence"/>
</dbReference>
<evidence type="ECO:0000313" key="7">
    <source>
        <dbReference type="EMBL" id="CAG9319079.1"/>
    </source>
</evidence>
<dbReference type="AlphaFoldDB" id="A0AAU9J1F1"/>
<keyword evidence="2 5" id="KW-0812">Transmembrane</keyword>
<comment type="caution">
    <text evidence="7">The sequence shown here is derived from an EMBL/GenBank/DDBJ whole genome shotgun (WGS) entry which is preliminary data.</text>
</comment>
<feature type="transmembrane region" description="Helical" evidence="5">
    <location>
        <begin position="974"/>
        <end position="995"/>
    </location>
</feature>
<dbReference type="SUPFAM" id="SSF53822">
    <property type="entry name" value="Periplasmic binding protein-like I"/>
    <property type="match status" value="1"/>
</dbReference>
<feature type="transmembrane region" description="Helical" evidence="5">
    <location>
        <begin position="843"/>
        <end position="867"/>
    </location>
</feature>
<keyword evidence="8" id="KW-1185">Reference proteome</keyword>